<keyword evidence="1" id="KW-0067">ATP-binding</keyword>
<dbReference type="GO" id="GO:0005739">
    <property type="term" value="C:mitochondrion"/>
    <property type="evidence" value="ECO:0007669"/>
    <property type="project" value="UniProtKB-SubCell"/>
</dbReference>
<evidence type="ECO:0000313" key="4">
    <source>
        <dbReference type="Proteomes" id="UP000483820"/>
    </source>
</evidence>
<sequence>MNRFFKIVLTSTRRASTNGSGKRKTPFEGDKVHIPDEPYNSKIDESLLSEMPPIDAKLISHLERLSLVRFDSEQAVANLRNSIRMAKRLELVDVEDIEPMHTVWESQECPTFDDVEEEPLPIDKVFRNAAVRFDDFFVTPPGNVPLESNERFDLNVINKWDTIGKPVSPEAKTIRLVEGRRK</sequence>
<dbReference type="CTD" id="9802776"/>
<dbReference type="HAMAP" id="MF_00122">
    <property type="entry name" value="GatC"/>
    <property type="match status" value="1"/>
</dbReference>
<dbReference type="KEGG" id="crq:GCK72_010243"/>
<comment type="subunit">
    <text evidence="1">Subunit of the heterotrimeric GatCAB amidotransferase (AdT) complex, composed of A, B and C subunits.</text>
</comment>
<organism evidence="3 4">
    <name type="scientific">Caenorhabditis remanei</name>
    <name type="common">Caenorhabditis vulgaris</name>
    <dbReference type="NCBI Taxonomy" id="31234"/>
    <lineage>
        <taxon>Eukaryota</taxon>
        <taxon>Metazoa</taxon>
        <taxon>Ecdysozoa</taxon>
        <taxon>Nematoda</taxon>
        <taxon>Chromadorea</taxon>
        <taxon>Rhabditida</taxon>
        <taxon>Rhabditina</taxon>
        <taxon>Rhabditomorpha</taxon>
        <taxon>Rhabditoidea</taxon>
        <taxon>Rhabditidae</taxon>
        <taxon>Peloderinae</taxon>
        <taxon>Caenorhabditis</taxon>
    </lineage>
</organism>
<keyword evidence="1" id="KW-0648">Protein biosynthesis</keyword>
<gene>
    <name evidence="3" type="ORF">GCK72_010243</name>
</gene>
<dbReference type="GO" id="GO:0050567">
    <property type="term" value="F:glutaminyl-tRNA synthase (glutamine-hydrolyzing) activity"/>
    <property type="evidence" value="ECO:0007669"/>
    <property type="project" value="UniProtKB-UniRule"/>
</dbReference>
<comment type="similarity">
    <text evidence="1">Belongs to the GatC family.</text>
</comment>
<protein>
    <recommendedName>
        <fullName evidence="1">Glutamyl-tRNA(Gln) amidotransferase subunit C, mitochondrial</fullName>
        <shortName evidence="1">Glu-AdT subunit C</shortName>
        <ecNumber evidence="1">6.3.5.-</ecNumber>
    </recommendedName>
</protein>
<dbReference type="Pfam" id="PF02686">
    <property type="entry name" value="GatC"/>
    <property type="match status" value="1"/>
</dbReference>
<name>A0A2P4VA25_CAERE</name>
<dbReference type="GO" id="GO:0005524">
    <property type="term" value="F:ATP binding"/>
    <property type="evidence" value="ECO:0007669"/>
    <property type="project" value="UniProtKB-KW"/>
</dbReference>
<dbReference type="InterPro" id="IPR036113">
    <property type="entry name" value="Asp/Glu-ADT_sf_sub_c"/>
</dbReference>
<dbReference type="GO" id="GO:0032543">
    <property type="term" value="P:mitochondrial translation"/>
    <property type="evidence" value="ECO:0007669"/>
    <property type="project" value="UniProtKB-UniRule"/>
</dbReference>
<comment type="caution">
    <text evidence="3">The sequence shown here is derived from an EMBL/GenBank/DDBJ whole genome shotgun (WGS) entry which is preliminary data.</text>
</comment>
<dbReference type="Proteomes" id="UP000483820">
    <property type="component" value="Chromosome III"/>
</dbReference>
<dbReference type="RefSeq" id="XP_053587336.1">
    <property type="nucleotide sequence ID" value="XM_053727759.1"/>
</dbReference>
<dbReference type="GO" id="GO:0006450">
    <property type="term" value="P:regulation of translational fidelity"/>
    <property type="evidence" value="ECO:0007669"/>
    <property type="project" value="InterPro"/>
</dbReference>
<dbReference type="GeneID" id="9802776"/>
<keyword evidence="1" id="KW-0547">Nucleotide-binding</keyword>
<dbReference type="PANTHER" id="PTHR15004:SF0">
    <property type="entry name" value="GLUTAMYL-TRNA(GLN) AMIDOTRANSFERASE SUBUNIT C, MITOCHONDRIAL"/>
    <property type="match status" value="1"/>
</dbReference>
<evidence type="ECO:0000256" key="2">
    <source>
        <dbReference type="SAM" id="MobiDB-lite"/>
    </source>
</evidence>
<dbReference type="GO" id="GO:0030956">
    <property type="term" value="C:glutamyl-tRNA(Gln) amidotransferase complex"/>
    <property type="evidence" value="ECO:0007669"/>
    <property type="project" value="UniProtKB-UniRule"/>
</dbReference>
<keyword evidence="1" id="KW-0436">Ligase</keyword>
<keyword evidence="1" id="KW-0496">Mitochondrion</keyword>
<feature type="compositionally biased region" description="Basic and acidic residues" evidence="2">
    <location>
        <begin position="25"/>
        <end position="35"/>
    </location>
</feature>
<comment type="function">
    <text evidence="1">Allows the formation of correctly charged Gln-tRNA(Gln) through the transamidation of misacylated Glu-tRNA(Gln) in the mitochondria. The reaction takes place in the presence of glutamine and ATP through an activated gamma-phospho-Glu-tRNA(Gln).</text>
</comment>
<comment type="subcellular location">
    <subcellularLocation>
        <location evidence="1">Mitochondrion</location>
    </subcellularLocation>
</comment>
<dbReference type="EC" id="6.3.5.-" evidence="1"/>
<evidence type="ECO:0000256" key="1">
    <source>
        <dbReference type="HAMAP-Rule" id="MF_03149"/>
    </source>
</evidence>
<dbReference type="AlphaFoldDB" id="A0A2P4VA25"/>
<dbReference type="EMBL" id="WUAV01000003">
    <property type="protein sequence ID" value="KAF1761983.1"/>
    <property type="molecule type" value="Genomic_DNA"/>
</dbReference>
<proteinExistence type="inferred from homology"/>
<dbReference type="InterPro" id="IPR003837">
    <property type="entry name" value="GatC"/>
</dbReference>
<dbReference type="GO" id="GO:0070681">
    <property type="term" value="P:glutaminyl-tRNAGln biosynthesis via transamidation"/>
    <property type="evidence" value="ECO:0007669"/>
    <property type="project" value="UniProtKB-UniRule"/>
</dbReference>
<reference evidence="3 4" key="1">
    <citation type="submission" date="2019-12" db="EMBL/GenBank/DDBJ databases">
        <title>Chromosome-level assembly of the Caenorhabditis remanei genome.</title>
        <authorList>
            <person name="Teterina A.A."/>
            <person name="Willis J.H."/>
            <person name="Phillips P.C."/>
        </authorList>
    </citation>
    <scope>NUCLEOTIDE SEQUENCE [LARGE SCALE GENOMIC DNA]</scope>
    <source>
        <strain evidence="3 4">PX506</strain>
        <tissue evidence="3">Whole organism</tissue>
    </source>
</reference>
<dbReference type="PANTHER" id="PTHR15004">
    <property type="entry name" value="GLUTAMYL-TRNA(GLN) AMIDOTRANSFERASE SUBUNIT C, MITOCHONDRIAL"/>
    <property type="match status" value="1"/>
</dbReference>
<accession>A0A2P4VA25</accession>
<dbReference type="SUPFAM" id="SSF141000">
    <property type="entry name" value="Glu-tRNAGln amidotransferase C subunit"/>
    <property type="match status" value="1"/>
</dbReference>
<evidence type="ECO:0000313" key="3">
    <source>
        <dbReference type="EMBL" id="KAF1761983.1"/>
    </source>
</evidence>
<comment type="catalytic activity">
    <reaction evidence="1">
        <text>L-glutamyl-tRNA(Gln) + L-glutamine + ATP + H2O = L-glutaminyl-tRNA(Gln) + L-glutamate + ADP + phosphate + H(+)</text>
        <dbReference type="Rhea" id="RHEA:17521"/>
        <dbReference type="Rhea" id="RHEA-COMP:9681"/>
        <dbReference type="Rhea" id="RHEA-COMP:9684"/>
        <dbReference type="ChEBI" id="CHEBI:15377"/>
        <dbReference type="ChEBI" id="CHEBI:15378"/>
        <dbReference type="ChEBI" id="CHEBI:29985"/>
        <dbReference type="ChEBI" id="CHEBI:30616"/>
        <dbReference type="ChEBI" id="CHEBI:43474"/>
        <dbReference type="ChEBI" id="CHEBI:58359"/>
        <dbReference type="ChEBI" id="CHEBI:78520"/>
        <dbReference type="ChEBI" id="CHEBI:78521"/>
        <dbReference type="ChEBI" id="CHEBI:456216"/>
    </reaction>
</comment>
<feature type="region of interest" description="Disordered" evidence="2">
    <location>
        <begin position="15"/>
        <end position="35"/>
    </location>
</feature>